<evidence type="ECO:0000259" key="7">
    <source>
        <dbReference type="Pfam" id="PF07685"/>
    </source>
</evidence>
<dbReference type="GO" id="GO:0003824">
    <property type="term" value="F:catalytic activity"/>
    <property type="evidence" value="ECO:0007669"/>
    <property type="project" value="InterPro"/>
</dbReference>
<evidence type="ECO:0000256" key="6">
    <source>
        <dbReference type="HAMAP-Rule" id="MF_00028"/>
    </source>
</evidence>
<gene>
    <name evidence="6" type="primary">cobQ</name>
    <name evidence="8" type="ORF">HH1059_08960</name>
</gene>
<dbReference type="PANTHER" id="PTHR21343:SF1">
    <property type="entry name" value="COBYRIC ACID SYNTHASE"/>
    <property type="match status" value="1"/>
</dbReference>
<dbReference type="PANTHER" id="PTHR21343">
    <property type="entry name" value="DETHIOBIOTIN SYNTHETASE"/>
    <property type="match status" value="1"/>
</dbReference>
<organism evidence="8 9">
    <name type="scientific">Halorhodospira halochloris</name>
    <name type="common">Ectothiorhodospira halochloris</name>
    <dbReference type="NCBI Taxonomy" id="1052"/>
    <lineage>
        <taxon>Bacteria</taxon>
        <taxon>Pseudomonadati</taxon>
        <taxon>Pseudomonadota</taxon>
        <taxon>Gammaproteobacteria</taxon>
        <taxon>Chromatiales</taxon>
        <taxon>Ectothiorhodospiraceae</taxon>
        <taxon>Halorhodospira</taxon>
    </lineage>
</organism>
<dbReference type="Proteomes" id="UP000218890">
    <property type="component" value="Chromosome"/>
</dbReference>
<feature type="active site" evidence="6">
    <location>
        <position position="298"/>
    </location>
</feature>
<keyword evidence="3 6" id="KW-0169">Cobalamin biosynthesis</keyword>
<protein>
    <recommendedName>
        <fullName evidence="6">Cobyric acid synthase</fullName>
    </recommendedName>
</protein>
<dbReference type="Gene3D" id="3.40.50.300">
    <property type="entry name" value="P-loop containing nucleotide triphosphate hydrolases"/>
    <property type="match status" value="1"/>
</dbReference>
<dbReference type="CDD" id="cd01750">
    <property type="entry name" value="GATase1_CobQ"/>
    <property type="match status" value="1"/>
</dbReference>
<comment type="pathway">
    <text evidence="1 6">Cofactor biosynthesis; adenosylcobalamin biosynthesis.</text>
</comment>
<dbReference type="HAMAP" id="MF_00028">
    <property type="entry name" value="CobQ"/>
    <property type="match status" value="1"/>
</dbReference>
<dbReference type="GO" id="GO:0015420">
    <property type="term" value="F:ABC-type vitamin B12 transporter activity"/>
    <property type="evidence" value="ECO:0007669"/>
    <property type="project" value="UniProtKB-UniRule"/>
</dbReference>
<proteinExistence type="inferred from homology"/>
<keyword evidence="9" id="KW-1185">Reference proteome</keyword>
<sequence length="359" mass="38981">MTEKLSSSHRGEDSRGGMTAAALGAYQLFSDSERSRIKGFLVNRFRGDPAIFAPAAEQITRCTGWPNLGLIRWFNKACSLAPEDSLALDQGQGQGNATRKTDQLHIVVPRLPRVANFDDLEPLAAEPGVAISWIPPGTPLPRDADIVMLPGSKATRSDLEFLYQQGWHHDIHAHVRHGGYLVGLCGGFQMLGQTIRDPHGIEGSPGEIAGLGYIDMATEIGGDKKLIELDSTDLLSDCRISGYEMHMGRSFGPGLENPWLLLKDADGLAAEFTPEQGESPRPEGAQSPSGRVMGGYLHGIFNSDDFRSHWLTKVAGQPSSINYTARIESTLDALAAQLEEDLDLNALWQLAEEPALISK</sequence>
<evidence type="ECO:0000256" key="5">
    <source>
        <dbReference type="ARBA" id="ARBA00025166"/>
    </source>
</evidence>
<dbReference type="SUPFAM" id="SSF52317">
    <property type="entry name" value="Class I glutamine amidotransferase-like"/>
    <property type="match status" value="1"/>
</dbReference>
<dbReference type="UniPathway" id="UPA00148"/>
<dbReference type="Gene3D" id="3.40.50.880">
    <property type="match status" value="1"/>
</dbReference>
<dbReference type="Pfam" id="PF07685">
    <property type="entry name" value="GATase_3"/>
    <property type="match status" value="1"/>
</dbReference>
<dbReference type="InterPro" id="IPR027417">
    <property type="entry name" value="P-loop_NTPase"/>
</dbReference>
<evidence type="ECO:0000256" key="4">
    <source>
        <dbReference type="ARBA" id="ARBA00022962"/>
    </source>
</evidence>
<comment type="similarity">
    <text evidence="2 6">Belongs to the CobB/CobQ family. CobQ subfamily.</text>
</comment>
<dbReference type="NCBIfam" id="NF001989">
    <property type="entry name" value="PRK00784.1"/>
    <property type="match status" value="1"/>
</dbReference>
<feature type="domain" description="CobB/CobQ-like glutamine amidotransferase" evidence="7">
    <location>
        <begin position="106"/>
        <end position="305"/>
    </location>
</feature>
<dbReference type="RefSeq" id="WP_231902021.1">
    <property type="nucleotide sequence ID" value="NZ_AP017372.2"/>
</dbReference>
<dbReference type="GO" id="GO:0009236">
    <property type="term" value="P:cobalamin biosynthetic process"/>
    <property type="evidence" value="ECO:0007669"/>
    <property type="project" value="UniProtKB-UniRule"/>
</dbReference>
<name>A0A0X8X8T9_HALHR</name>
<evidence type="ECO:0000256" key="3">
    <source>
        <dbReference type="ARBA" id="ARBA00022573"/>
    </source>
</evidence>
<evidence type="ECO:0000256" key="1">
    <source>
        <dbReference type="ARBA" id="ARBA00004953"/>
    </source>
</evidence>
<feature type="active site" description="Nucleophile" evidence="6">
    <location>
        <position position="185"/>
    </location>
</feature>
<dbReference type="EMBL" id="AP017372">
    <property type="protein sequence ID" value="BAU57590.2"/>
    <property type="molecule type" value="Genomic_DNA"/>
</dbReference>
<evidence type="ECO:0000313" key="8">
    <source>
        <dbReference type="EMBL" id="BAU57590.2"/>
    </source>
</evidence>
<dbReference type="InterPro" id="IPR033949">
    <property type="entry name" value="CobQ_GATase1"/>
</dbReference>
<evidence type="ECO:0000256" key="2">
    <source>
        <dbReference type="ARBA" id="ARBA00006205"/>
    </source>
</evidence>
<evidence type="ECO:0000313" key="9">
    <source>
        <dbReference type="Proteomes" id="UP000218890"/>
    </source>
</evidence>
<accession>A0A0X8X8T9</accession>
<dbReference type="KEGG" id="hhk:HH1059_08960"/>
<comment type="function">
    <text evidence="5 6">Catalyzes amidations at positions B, D, E, and G on adenosylcobyrinic A,C-diamide. NH(2) groups are provided by glutamine, and one molecule of ATP is hydrogenolyzed for each amidation.</text>
</comment>
<dbReference type="InterPro" id="IPR004459">
    <property type="entry name" value="CobQ_synth"/>
</dbReference>
<dbReference type="InterPro" id="IPR011698">
    <property type="entry name" value="GATase_3"/>
</dbReference>
<reference evidence="8" key="1">
    <citation type="submission" date="2016-02" db="EMBL/GenBank/DDBJ databases">
        <title>Halorhodospira halochloris DSM-1059 complete genome, version 2.</title>
        <authorList>
            <person name="Tsukatani Y."/>
        </authorList>
    </citation>
    <scope>NUCLEOTIDE SEQUENCE</scope>
    <source>
        <strain evidence="8">DSM 1059</strain>
    </source>
</reference>
<dbReference type="InterPro" id="IPR029062">
    <property type="entry name" value="Class_I_gatase-like"/>
</dbReference>
<dbReference type="AlphaFoldDB" id="A0A0X8X8T9"/>
<keyword evidence="4 6" id="KW-0315">Glutamine amidotransferase</keyword>
<dbReference type="PROSITE" id="PS51274">
    <property type="entry name" value="GATASE_COBBQ"/>
    <property type="match status" value="1"/>
</dbReference>